<dbReference type="Gene3D" id="1.10.287.70">
    <property type="match status" value="1"/>
</dbReference>
<evidence type="ECO:0000256" key="5">
    <source>
        <dbReference type="ARBA" id="ARBA00022692"/>
    </source>
</evidence>
<keyword evidence="6 13" id="KW-1133">Transmembrane helix</keyword>
<dbReference type="InterPro" id="IPR001320">
    <property type="entry name" value="Iontro_rcpt_C"/>
</dbReference>
<dbReference type="PANTHER" id="PTHR42643">
    <property type="entry name" value="IONOTROPIC RECEPTOR 20A-RELATED"/>
    <property type="match status" value="1"/>
</dbReference>
<keyword evidence="10" id="KW-0325">Glycoprotein</keyword>
<dbReference type="Pfam" id="PF10613">
    <property type="entry name" value="Lig_chan-Glu_bd"/>
    <property type="match status" value="1"/>
</dbReference>
<evidence type="ECO:0000256" key="4">
    <source>
        <dbReference type="ARBA" id="ARBA00022475"/>
    </source>
</evidence>
<feature type="chain" id="PRO_5044799729" description="Ionotropic glutamate receptor C-terminal domain-containing protein" evidence="14">
    <location>
        <begin position="23"/>
        <end position="620"/>
    </location>
</feature>
<dbReference type="InterPro" id="IPR052192">
    <property type="entry name" value="Insect_Ionotropic_Sensory_Rcpt"/>
</dbReference>
<dbReference type="AlphaFoldDB" id="A0ABD2W0C9"/>
<dbReference type="PANTHER" id="PTHR42643:SF42">
    <property type="entry name" value="IONOTROPIC GLUTAMATE RECEPTOR L-GLUTAMATE AND GLYCINE-BINDING DOMAIN-CONTAINING PROTEIN"/>
    <property type="match status" value="1"/>
</dbReference>
<feature type="transmembrane region" description="Helical" evidence="13">
    <location>
        <begin position="336"/>
        <end position="357"/>
    </location>
</feature>
<evidence type="ECO:0000256" key="2">
    <source>
        <dbReference type="ARBA" id="ARBA00008685"/>
    </source>
</evidence>
<name>A0ABD2W0C9_9HYME</name>
<evidence type="ECO:0000256" key="6">
    <source>
        <dbReference type="ARBA" id="ARBA00022989"/>
    </source>
</evidence>
<gene>
    <name evidence="17" type="ORF">TKK_018192</name>
</gene>
<dbReference type="Pfam" id="PF00060">
    <property type="entry name" value="Lig_chan"/>
    <property type="match status" value="1"/>
</dbReference>
<comment type="similarity">
    <text evidence="2">Belongs to the glutamate-gated ion channel (TC 1.A.10.1) family.</text>
</comment>
<keyword evidence="8 13" id="KW-0472">Membrane</keyword>
<keyword evidence="11" id="KW-1071">Ligand-gated ion channel</keyword>
<evidence type="ECO:0000256" key="14">
    <source>
        <dbReference type="SAM" id="SignalP"/>
    </source>
</evidence>
<evidence type="ECO:0008006" key="19">
    <source>
        <dbReference type="Google" id="ProtNLM"/>
    </source>
</evidence>
<comment type="subcellular location">
    <subcellularLocation>
        <location evidence="1">Cell membrane</location>
        <topology evidence="1">Multi-pass membrane protein</topology>
    </subcellularLocation>
</comment>
<proteinExistence type="inferred from homology"/>
<evidence type="ECO:0000259" key="16">
    <source>
        <dbReference type="Pfam" id="PF10613"/>
    </source>
</evidence>
<feature type="domain" description="Ionotropic glutamate receptor L-glutamate and glycine-binding" evidence="16">
    <location>
        <begin position="223"/>
        <end position="314"/>
    </location>
</feature>
<dbReference type="EMBL" id="JBJJXI010000147">
    <property type="protein sequence ID" value="KAL3386329.1"/>
    <property type="molecule type" value="Genomic_DNA"/>
</dbReference>
<comment type="caution">
    <text evidence="17">The sequence shown here is derived from an EMBL/GenBank/DDBJ whole genome shotgun (WGS) entry which is preliminary data.</text>
</comment>
<keyword evidence="4" id="KW-1003">Cell membrane</keyword>
<feature type="transmembrane region" description="Helical" evidence="13">
    <location>
        <begin position="577"/>
        <end position="602"/>
    </location>
</feature>
<dbReference type="GO" id="GO:0005886">
    <property type="term" value="C:plasma membrane"/>
    <property type="evidence" value="ECO:0007669"/>
    <property type="project" value="UniProtKB-SubCell"/>
</dbReference>
<keyword evidence="5 13" id="KW-0812">Transmembrane</keyword>
<dbReference type="GO" id="GO:0034220">
    <property type="term" value="P:monoatomic ion transmembrane transport"/>
    <property type="evidence" value="ECO:0007669"/>
    <property type="project" value="UniProtKB-KW"/>
</dbReference>
<organism evidence="17 18">
    <name type="scientific">Trichogramma kaykai</name>
    <dbReference type="NCBI Taxonomy" id="54128"/>
    <lineage>
        <taxon>Eukaryota</taxon>
        <taxon>Metazoa</taxon>
        <taxon>Ecdysozoa</taxon>
        <taxon>Arthropoda</taxon>
        <taxon>Hexapoda</taxon>
        <taxon>Insecta</taxon>
        <taxon>Pterygota</taxon>
        <taxon>Neoptera</taxon>
        <taxon>Endopterygota</taxon>
        <taxon>Hymenoptera</taxon>
        <taxon>Apocrita</taxon>
        <taxon>Proctotrupomorpha</taxon>
        <taxon>Chalcidoidea</taxon>
        <taxon>Trichogrammatidae</taxon>
        <taxon>Trichogramma</taxon>
    </lineage>
</organism>
<evidence type="ECO:0000259" key="15">
    <source>
        <dbReference type="Pfam" id="PF00060"/>
    </source>
</evidence>
<evidence type="ECO:0000256" key="10">
    <source>
        <dbReference type="ARBA" id="ARBA00023180"/>
    </source>
</evidence>
<evidence type="ECO:0000313" key="18">
    <source>
        <dbReference type="Proteomes" id="UP001627154"/>
    </source>
</evidence>
<accession>A0ABD2W0C9</accession>
<evidence type="ECO:0000256" key="13">
    <source>
        <dbReference type="SAM" id="Phobius"/>
    </source>
</evidence>
<keyword evidence="3" id="KW-0813">Transport</keyword>
<keyword evidence="14" id="KW-0732">Signal</keyword>
<evidence type="ECO:0000256" key="7">
    <source>
        <dbReference type="ARBA" id="ARBA00023065"/>
    </source>
</evidence>
<reference evidence="17 18" key="1">
    <citation type="journal article" date="2024" name="bioRxiv">
        <title>A reference genome for Trichogramma kaykai: A tiny desert-dwelling parasitoid wasp with competing sex-ratio distorters.</title>
        <authorList>
            <person name="Culotta J."/>
            <person name="Lindsey A.R."/>
        </authorList>
    </citation>
    <scope>NUCLEOTIDE SEQUENCE [LARGE SCALE GENOMIC DNA]</scope>
    <source>
        <strain evidence="17 18">KSX58</strain>
    </source>
</reference>
<keyword evidence="12" id="KW-0407">Ion channel</keyword>
<evidence type="ECO:0000256" key="11">
    <source>
        <dbReference type="ARBA" id="ARBA00023286"/>
    </source>
</evidence>
<keyword evidence="9" id="KW-0675">Receptor</keyword>
<dbReference type="GO" id="GO:0050906">
    <property type="term" value="P:detection of stimulus involved in sensory perception"/>
    <property type="evidence" value="ECO:0007669"/>
    <property type="project" value="UniProtKB-ARBA"/>
</dbReference>
<dbReference type="SUPFAM" id="SSF53850">
    <property type="entry name" value="Periplasmic binding protein-like II"/>
    <property type="match status" value="1"/>
</dbReference>
<evidence type="ECO:0000313" key="17">
    <source>
        <dbReference type="EMBL" id="KAL3386329.1"/>
    </source>
</evidence>
<evidence type="ECO:0000256" key="12">
    <source>
        <dbReference type="ARBA" id="ARBA00023303"/>
    </source>
</evidence>
<evidence type="ECO:0000256" key="1">
    <source>
        <dbReference type="ARBA" id="ARBA00004651"/>
    </source>
</evidence>
<dbReference type="Gene3D" id="3.40.190.10">
    <property type="entry name" value="Periplasmic binding protein-like II"/>
    <property type="match status" value="1"/>
</dbReference>
<evidence type="ECO:0000256" key="9">
    <source>
        <dbReference type="ARBA" id="ARBA00023170"/>
    </source>
</evidence>
<keyword evidence="18" id="KW-1185">Reference proteome</keyword>
<feature type="transmembrane region" description="Helical" evidence="13">
    <location>
        <begin position="401"/>
        <end position="428"/>
    </location>
</feature>
<evidence type="ECO:0000256" key="8">
    <source>
        <dbReference type="ARBA" id="ARBA00023136"/>
    </source>
</evidence>
<dbReference type="InterPro" id="IPR019594">
    <property type="entry name" value="Glu/Gly-bd"/>
</dbReference>
<feature type="signal peptide" evidence="14">
    <location>
        <begin position="1"/>
        <end position="22"/>
    </location>
</feature>
<keyword evidence="7" id="KW-0406">Ion transport</keyword>
<evidence type="ECO:0000256" key="3">
    <source>
        <dbReference type="ARBA" id="ARBA00022448"/>
    </source>
</evidence>
<sequence>MPTLAGISLIFLLYLVNKSVLSIEAHRYVNFLLAVHDYYKSSGILLLHADNFSDRFHEERSIGQYLRQFSDNGTMCQSLVYSQLDGSSSNSDRLLSRRSLYVVFLPSVESFADFSRLTETQDMSCHTWLVVFSGQGANDECLDGPRGNPFNLVFDTRMMVVCHGSSVVQKWYSLSRTRNRTRSLEVANWIDSPGRLSFKDDSDYYDYRYNLAGSTVRIATPTRQSRSANGKMSGYLESVLRELSGLMSFRVEHSIEEDAVGIWDSRSRSWSGIIGHLTRGQVDLGLAPVTISKFRLDYVEFTRPLLLSANRIYLRQPAAYRVPWSAYFRAFSVKSWIAIVLVLLAASIISAFVRFILDRDNGASRPLNFSLSYALDNFIRIWGIYCQQGLSEFPMATPLRFAYFSTLLLTVIIWAIFSASITSFLTILEPSLSFSDVDGFVRDGSYQLIVVQNSSDQYSIVNGVDPILLKLRPFLKDPDYLPSNAFAGFQQVCDGKIGFYSSSAALKGVSAYIPCALSYIETGQSECLAIALPKRSPYVTSMNYYLRKLEDSGVLKKLAHSFFVENSELSFPSHSPIGIRGIAPLLTIYTTGVCLAFAVLTAERLHRLFVLKLNERHGKI</sequence>
<feature type="domain" description="Ionotropic glutamate receptor C-terminal" evidence="15">
    <location>
        <begin position="333"/>
        <end position="441"/>
    </location>
</feature>
<protein>
    <recommendedName>
        <fullName evidence="19">Ionotropic glutamate receptor C-terminal domain-containing protein</fullName>
    </recommendedName>
</protein>
<dbReference type="Proteomes" id="UP001627154">
    <property type="component" value="Unassembled WGS sequence"/>
</dbReference>